<evidence type="ECO:0000256" key="2">
    <source>
        <dbReference type="ARBA" id="ARBA00022475"/>
    </source>
</evidence>
<feature type="compositionally biased region" description="Basic and acidic residues" evidence="6">
    <location>
        <begin position="161"/>
        <end position="181"/>
    </location>
</feature>
<keyword evidence="4 7" id="KW-1133">Transmembrane helix</keyword>
<comment type="subcellular location">
    <subcellularLocation>
        <location evidence="1">Cell membrane</location>
    </subcellularLocation>
</comment>
<reference evidence="8 9" key="1">
    <citation type="submission" date="2021-03" db="EMBL/GenBank/DDBJ databases">
        <title>Antimicrobial resistance genes in bacteria isolated from Japanese honey, and their potential for conferring macrolide and lincosamide resistance in the American foulbrood pathogen Paenibacillus larvae.</title>
        <authorList>
            <person name="Okamoto M."/>
            <person name="Kumagai M."/>
            <person name="Kanamori H."/>
            <person name="Takamatsu D."/>
        </authorList>
    </citation>
    <scope>NUCLEOTIDE SEQUENCE [LARGE SCALE GENOMIC DNA]</scope>
    <source>
        <strain evidence="8 9">J42TS3</strain>
    </source>
</reference>
<dbReference type="EMBL" id="BOSL01000003">
    <property type="protein sequence ID" value="GIP52247.1"/>
    <property type="molecule type" value="Genomic_DNA"/>
</dbReference>
<keyword evidence="5 7" id="KW-0472">Membrane</keyword>
<evidence type="ECO:0000256" key="1">
    <source>
        <dbReference type="ARBA" id="ARBA00004236"/>
    </source>
</evidence>
<comment type="caution">
    <text evidence="8">The sequence shown here is derived from an EMBL/GenBank/DDBJ whole genome shotgun (WGS) entry which is preliminary data.</text>
</comment>
<dbReference type="InterPro" id="IPR022781">
    <property type="entry name" value="Flagellar_biosynth_FliO"/>
</dbReference>
<dbReference type="RefSeq" id="WP_213654141.1">
    <property type="nucleotide sequence ID" value="NZ_BOSL01000003.1"/>
</dbReference>
<accession>A0ABQ4M8F2</accession>
<feature type="region of interest" description="Disordered" evidence="6">
    <location>
        <begin position="154"/>
        <end position="181"/>
    </location>
</feature>
<evidence type="ECO:0000256" key="7">
    <source>
        <dbReference type="SAM" id="Phobius"/>
    </source>
</evidence>
<evidence type="ECO:0000313" key="8">
    <source>
        <dbReference type="EMBL" id="GIP52247.1"/>
    </source>
</evidence>
<name>A0ABQ4M8F2_9BACL</name>
<organism evidence="8 9">
    <name type="scientific">Paenibacillus vini</name>
    <dbReference type="NCBI Taxonomy" id="1476024"/>
    <lineage>
        <taxon>Bacteria</taxon>
        <taxon>Bacillati</taxon>
        <taxon>Bacillota</taxon>
        <taxon>Bacilli</taxon>
        <taxon>Bacillales</taxon>
        <taxon>Paenibacillaceae</taxon>
        <taxon>Paenibacillus</taxon>
    </lineage>
</organism>
<evidence type="ECO:0000256" key="4">
    <source>
        <dbReference type="ARBA" id="ARBA00022989"/>
    </source>
</evidence>
<evidence type="ECO:0008006" key="10">
    <source>
        <dbReference type="Google" id="ProtNLM"/>
    </source>
</evidence>
<keyword evidence="2" id="KW-1003">Cell membrane</keyword>
<dbReference type="Pfam" id="PF04347">
    <property type="entry name" value="FliO"/>
    <property type="match status" value="1"/>
</dbReference>
<sequence length="181" mass="20036">MYLSQSGTPEEYGGGDVNLWGNLITVIAVLAIIIVLIILLIRFLGKKNSLLSQSRSIRTMGAVGLGPNKSLQVIEIGSSIYLVGVGENITLVDKISDPEEVIVLQQAFEEEGTEFAGFASAISGLVSRFRKEPPQEVEELEGKSFHEVFHSQVKRMPSRKTQMEELLKDQEEQSTDRLRDS</sequence>
<evidence type="ECO:0000313" key="9">
    <source>
        <dbReference type="Proteomes" id="UP000679992"/>
    </source>
</evidence>
<gene>
    <name evidence="8" type="ORF">J42TS3_12820</name>
</gene>
<evidence type="ECO:0000256" key="5">
    <source>
        <dbReference type="ARBA" id="ARBA00023136"/>
    </source>
</evidence>
<keyword evidence="3 7" id="KW-0812">Transmembrane</keyword>
<evidence type="ECO:0000256" key="3">
    <source>
        <dbReference type="ARBA" id="ARBA00022692"/>
    </source>
</evidence>
<dbReference type="Proteomes" id="UP000679992">
    <property type="component" value="Unassembled WGS sequence"/>
</dbReference>
<keyword evidence="9" id="KW-1185">Reference proteome</keyword>
<protein>
    <recommendedName>
        <fullName evidence="10">Flagellar protein</fullName>
    </recommendedName>
</protein>
<proteinExistence type="predicted"/>
<feature type="transmembrane region" description="Helical" evidence="7">
    <location>
        <begin position="20"/>
        <end position="45"/>
    </location>
</feature>
<evidence type="ECO:0000256" key="6">
    <source>
        <dbReference type="SAM" id="MobiDB-lite"/>
    </source>
</evidence>